<dbReference type="Proteomes" id="UP000183967">
    <property type="component" value="Unassembled WGS sequence"/>
</dbReference>
<dbReference type="AlphaFoldDB" id="A0A1M5TJ66"/>
<gene>
    <name evidence="5" type="ORF">SAMN02745135_01021</name>
</gene>
<dbReference type="EMBL" id="FQXO01000022">
    <property type="protein sequence ID" value="SHH50855.1"/>
    <property type="molecule type" value="Genomic_DNA"/>
</dbReference>
<dbReference type="OrthoDB" id="9808843at2"/>
<evidence type="ECO:0000259" key="4">
    <source>
        <dbReference type="PROSITE" id="PS50921"/>
    </source>
</evidence>
<feature type="domain" description="ANTAR" evidence="4">
    <location>
        <begin position="125"/>
        <end position="186"/>
    </location>
</feature>
<dbReference type="PANTHER" id="PTHR44591">
    <property type="entry name" value="STRESS RESPONSE REGULATOR PROTEIN 1"/>
    <property type="match status" value="1"/>
</dbReference>
<keyword evidence="6" id="KW-1185">Reference proteome</keyword>
<dbReference type="InterPro" id="IPR001789">
    <property type="entry name" value="Sig_transdc_resp-reg_receiver"/>
</dbReference>
<feature type="domain" description="Response regulatory" evidence="3">
    <location>
        <begin position="6"/>
        <end position="119"/>
    </location>
</feature>
<evidence type="ECO:0000259" key="3">
    <source>
        <dbReference type="PROSITE" id="PS50110"/>
    </source>
</evidence>
<organism evidence="5 6">
    <name type="scientific">Caloranaerobacter azorensis DSM 13643</name>
    <dbReference type="NCBI Taxonomy" id="1121264"/>
    <lineage>
        <taxon>Bacteria</taxon>
        <taxon>Bacillati</taxon>
        <taxon>Bacillota</taxon>
        <taxon>Tissierellia</taxon>
        <taxon>Tissierellales</taxon>
        <taxon>Thermohalobacteraceae</taxon>
        <taxon>Caloranaerobacter</taxon>
    </lineage>
</organism>
<proteinExistence type="predicted"/>
<evidence type="ECO:0000313" key="5">
    <source>
        <dbReference type="EMBL" id="SHH50855.1"/>
    </source>
</evidence>
<keyword evidence="1 2" id="KW-0597">Phosphoprotein</keyword>
<dbReference type="SMART" id="SM01012">
    <property type="entry name" value="ANTAR"/>
    <property type="match status" value="1"/>
</dbReference>
<dbReference type="Pfam" id="PF00072">
    <property type="entry name" value="Response_reg"/>
    <property type="match status" value="1"/>
</dbReference>
<sequence length="190" mass="21755">MIRQGIIVVVSSNDKIRNIISGLLKKRGYSIYEASDGASAIRLARSLKPHLVLMDFNLVGAGAYNTARIIEDDNLSSVIFITSNPNKNFIELLKNMTIYAYITIPINPSQLYQIVEFSLINSSKIKELKIKVDKLENKLRARKKIEKAKGIIMRMYNISEDEAYTYMRKKSMDRCITMEQLAEEILKDKN</sequence>
<dbReference type="Gene3D" id="3.40.50.2300">
    <property type="match status" value="1"/>
</dbReference>
<dbReference type="PIRSF" id="PIRSF036382">
    <property type="entry name" value="RR_antiterm"/>
    <property type="match status" value="1"/>
</dbReference>
<dbReference type="InterPro" id="IPR050595">
    <property type="entry name" value="Bact_response_regulator"/>
</dbReference>
<dbReference type="GO" id="GO:0003723">
    <property type="term" value="F:RNA binding"/>
    <property type="evidence" value="ECO:0007669"/>
    <property type="project" value="InterPro"/>
</dbReference>
<evidence type="ECO:0000313" key="6">
    <source>
        <dbReference type="Proteomes" id="UP000183967"/>
    </source>
</evidence>
<dbReference type="PROSITE" id="PS50110">
    <property type="entry name" value="RESPONSE_REGULATORY"/>
    <property type="match status" value="1"/>
</dbReference>
<dbReference type="SMART" id="SM00448">
    <property type="entry name" value="REC"/>
    <property type="match status" value="1"/>
</dbReference>
<dbReference type="InterPro" id="IPR036388">
    <property type="entry name" value="WH-like_DNA-bd_sf"/>
</dbReference>
<dbReference type="InterPro" id="IPR008327">
    <property type="entry name" value="Sig_transdc_resp-reg_antiterm"/>
</dbReference>
<dbReference type="Pfam" id="PF03861">
    <property type="entry name" value="ANTAR"/>
    <property type="match status" value="1"/>
</dbReference>
<reference evidence="6" key="1">
    <citation type="submission" date="2016-11" db="EMBL/GenBank/DDBJ databases">
        <authorList>
            <person name="Varghese N."/>
            <person name="Submissions S."/>
        </authorList>
    </citation>
    <scope>NUCLEOTIDE SEQUENCE [LARGE SCALE GENOMIC DNA]</scope>
    <source>
        <strain evidence="6">DSM 13643</strain>
    </source>
</reference>
<name>A0A1M5TJ66_9FIRM</name>
<dbReference type="PANTHER" id="PTHR44591:SF3">
    <property type="entry name" value="RESPONSE REGULATORY DOMAIN-CONTAINING PROTEIN"/>
    <property type="match status" value="1"/>
</dbReference>
<dbReference type="GO" id="GO:0000160">
    <property type="term" value="P:phosphorelay signal transduction system"/>
    <property type="evidence" value="ECO:0007669"/>
    <property type="project" value="InterPro"/>
</dbReference>
<feature type="modified residue" description="4-aspartylphosphate" evidence="2">
    <location>
        <position position="55"/>
    </location>
</feature>
<dbReference type="PROSITE" id="PS50921">
    <property type="entry name" value="ANTAR"/>
    <property type="match status" value="1"/>
</dbReference>
<dbReference type="Gene3D" id="1.10.10.10">
    <property type="entry name" value="Winged helix-like DNA-binding domain superfamily/Winged helix DNA-binding domain"/>
    <property type="match status" value="1"/>
</dbReference>
<protein>
    <submittedName>
        <fullName evidence="5">Response regulator receiver and ANTAR domain protein</fullName>
    </submittedName>
</protein>
<dbReference type="InterPro" id="IPR011006">
    <property type="entry name" value="CheY-like_superfamily"/>
</dbReference>
<dbReference type="InterPro" id="IPR005561">
    <property type="entry name" value="ANTAR"/>
</dbReference>
<dbReference type="RefSeq" id="WP_052045207.1">
    <property type="nucleotide sequence ID" value="NZ_FQXO01000022.1"/>
</dbReference>
<evidence type="ECO:0000256" key="1">
    <source>
        <dbReference type="ARBA" id="ARBA00022553"/>
    </source>
</evidence>
<dbReference type="SUPFAM" id="SSF52172">
    <property type="entry name" value="CheY-like"/>
    <property type="match status" value="1"/>
</dbReference>
<accession>A0A1M5TJ66</accession>
<evidence type="ECO:0000256" key="2">
    <source>
        <dbReference type="PROSITE-ProRule" id="PRU00169"/>
    </source>
</evidence>